<sequence>MQEETSSGSGSTIRQLPPRPRRPPSTAAILSRAIQDFETDFNAWDSSYKLHVLPTLHPRPGREGVRRLGGVYAYNPHFEPGTTFPRRMSRVATVVEVDGTISSRTFIESSEDITTDSVGEGKENIGYLEKIKRTVLRKIKGGKEG</sequence>
<proteinExistence type="predicted"/>
<accession>A0AAV9WLL7</accession>
<reference evidence="2 3" key="1">
    <citation type="submission" date="2023-08" db="EMBL/GenBank/DDBJ databases">
        <authorList>
            <person name="Palmer J.M."/>
        </authorList>
    </citation>
    <scope>NUCLEOTIDE SEQUENCE [LARGE SCALE GENOMIC DNA]</scope>
    <source>
        <strain evidence="2 3">TWF481</strain>
    </source>
</reference>
<evidence type="ECO:0000256" key="1">
    <source>
        <dbReference type="SAM" id="MobiDB-lite"/>
    </source>
</evidence>
<dbReference type="Proteomes" id="UP001370758">
    <property type="component" value="Unassembled WGS sequence"/>
</dbReference>
<protein>
    <submittedName>
        <fullName evidence="2">Uncharacterized protein</fullName>
    </submittedName>
</protein>
<comment type="caution">
    <text evidence="2">The sequence shown here is derived from an EMBL/GenBank/DDBJ whole genome shotgun (WGS) entry which is preliminary data.</text>
</comment>
<name>A0AAV9WLL7_9PEZI</name>
<dbReference type="AlphaFoldDB" id="A0AAV9WLL7"/>
<gene>
    <name evidence="2" type="ORF">TWF481_000107</name>
</gene>
<feature type="region of interest" description="Disordered" evidence="1">
    <location>
        <begin position="1"/>
        <end position="25"/>
    </location>
</feature>
<evidence type="ECO:0000313" key="2">
    <source>
        <dbReference type="EMBL" id="KAK6511185.1"/>
    </source>
</evidence>
<organism evidence="2 3">
    <name type="scientific">Arthrobotrys musiformis</name>
    <dbReference type="NCBI Taxonomy" id="47236"/>
    <lineage>
        <taxon>Eukaryota</taxon>
        <taxon>Fungi</taxon>
        <taxon>Dikarya</taxon>
        <taxon>Ascomycota</taxon>
        <taxon>Pezizomycotina</taxon>
        <taxon>Orbiliomycetes</taxon>
        <taxon>Orbiliales</taxon>
        <taxon>Orbiliaceae</taxon>
        <taxon>Arthrobotrys</taxon>
    </lineage>
</organism>
<keyword evidence="3" id="KW-1185">Reference proteome</keyword>
<feature type="compositionally biased region" description="Polar residues" evidence="1">
    <location>
        <begin position="1"/>
        <end position="14"/>
    </location>
</feature>
<evidence type="ECO:0000313" key="3">
    <source>
        <dbReference type="Proteomes" id="UP001370758"/>
    </source>
</evidence>
<dbReference type="EMBL" id="JAVHJL010000001">
    <property type="protein sequence ID" value="KAK6511185.1"/>
    <property type="molecule type" value="Genomic_DNA"/>
</dbReference>